<feature type="non-terminal residue" evidence="2">
    <location>
        <position position="147"/>
    </location>
</feature>
<dbReference type="OrthoDB" id="10351859at2759"/>
<evidence type="ECO:0000256" key="1">
    <source>
        <dbReference type="SAM" id="MobiDB-lite"/>
    </source>
</evidence>
<organism evidence="2 3">
    <name type="scientific">Aphis craccivora</name>
    <name type="common">Cowpea aphid</name>
    <dbReference type="NCBI Taxonomy" id="307492"/>
    <lineage>
        <taxon>Eukaryota</taxon>
        <taxon>Metazoa</taxon>
        <taxon>Ecdysozoa</taxon>
        <taxon>Arthropoda</taxon>
        <taxon>Hexapoda</taxon>
        <taxon>Insecta</taxon>
        <taxon>Pterygota</taxon>
        <taxon>Neoptera</taxon>
        <taxon>Paraneoptera</taxon>
        <taxon>Hemiptera</taxon>
        <taxon>Sternorrhyncha</taxon>
        <taxon>Aphidomorpha</taxon>
        <taxon>Aphidoidea</taxon>
        <taxon>Aphididae</taxon>
        <taxon>Aphidini</taxon>
        <taxon>Aphis</taxon>
        <taxon>Aphis</taxon>
    </lineage>
</organism>
<evidence type="ECO:0000313" key="3">
    <source>
        <dbReference type="Proteomes" id="UP000478052"/>
    </source>
</evidence>
<dbReference type="EMBL" id="VUJU01017457">
    <property type="protein sequence ID" value="KAF0682980.1"/>
    <property type="molecule type" value="Genomic_DNA"/>
</dbReference>
<gene>
    <name evidence="2" type="ORF">FWK35_00031523</name>
</gene>
<keyword evidence="3" id="KW-1185">Reference proteome</keyword>
<evidence type="ECO:0000313" key="2">
    <source>
        <dbReference type="EMBL" id="KAF0682980.1"/>
    </source>
</evidence>
<protein>
    <submittedName>
        <fullName evidence="2">THAP-type domain-containing protein</fullName>
    </submittedName>
</protein>
<reference evidence="2 3" key="1">
    <citation type="submission" date="2019-08" db="EMBL/GenBank/DDBJ databases">
        <title>Whole genome of Aphis craccivora.</title>
        <authorList>
            <person name="Voronova N.V."/>
            <person name="Shulinski R.S."/>
            <person name="Bandarenka Y.V."/>
            <person name="Zhorov D.G."/>
            <person name="Warner D."/>
        </authorList>
    </citation>
    <scope>NUCLEOTIDE SEQUENCE [LARGE SCALE GENOMIC DNA]</scope>
    <source>
        <strain evidence="2">180601</strain>
        <tissue evidence="2">Whole Body</tissue>
    </source>
</reference>
<proteinExistence type="predicted"/>
<sequence length="147" mass="16751">MWAINLRMGKESLKKKNLRVCSNRFNKNDFFCQSAMNKKTRLKMTAIPTQKLPLSKRKIIDIISEQKAQECNTSLNFDSPVRQDHDEPEFENYNSDNGDSSVMDIVNSATQVTSADIEIPFVSLIDSPKKLSTMTGIPSFQLEFPDK</sequence>
<feature type="region of interest" description="Disordered" evidence="1">
    <location>
        <begin position="76"/>
        <end position="101"/>
    </location>
</feature>
<dbReference type="Proteomes" id="UP000478052">
    <property type="component" value="Unassembled WGS sequence"/>
</dbReference>
<comment type="caution">
    <text evidence="2">The sequence shown here is derived from an EMBL/GenBank/DDBJ whole genome shotgun (WGS) entry which is preliminary data.</text>
</comment>
<name>A0A6G0VH65_APHCR</name>
<dbReference type="AlphaFoldDB" id="A0A6G0VH65"/>
<accession>A0A6G0VH65</accession>